<keyword evidence="3" id="KW-0472">Membrane</keyword>
<keyword evidence="3" id="KW-1133">Transmembrane helix</keyword>
<organism evidence="4 5">
    <name type="scientific">Halosimplex pelagicum</name>
    <dbReference type="NCBI Taxonomy" id="869886"/>
    <lineage>
        <taxon>Archaea</taxon>
        <taxon>Methanobacteriati</taxon>
        <taxon>Methanobacteriota</taxon>
        <taxon>Stenosarchaea group</taxon>
        <taxon>Halobacteria</taxon>
        <taxon>Halobacteriales</taxon>
        <taxon>Haloarculaceae</taxon>
        <taxon>Halosimplex</taxon>
    </lineage>
</organism>
<dbReference type="KEGG" id="hpel:HZS54_14070"/>
<dbReference type="AlphaFoldDB" id="A0A7D5PFF2"/>
<evidence type="ECO:0000256" key="2">
    <source>
        <dbReference type="SAM" id="MobiDB-lite"/>
    </source>
</evidence>
<gene>
    <name evidence="4" type="ORF">HZS54_14070</name>
</gene>
<dbReference type="InterPro" id="IPR013783">
    <property type="entry name" value="Ig-like_fold"/>
</dbReference>
<evidence type="ECO:0000256" key="3">
    <source>
        <dbReference type="SAM" id="Phobius"/>
    </source>
</evidence>
<dbReference type="Gene3D" id="2.60.40.10">
    <property type="entry name" value="Immunoglobulins"/>
    <property type="match status" value="1"/>
</dbReference>
<proteinExistence type="predicted"/>
<dbReference type="OrthoDB" id="271491at2157"/>
<feature type="compositionally biased region" description="Low complexity" evidence="2">
    <location>
        <begin position="32"/>
        <end position="44"/>
    </location>
</feature>
<dbReference type="Proteomes" id="UP000509346">
    <property type="component" value="Chromosome"/>
</dbReference>
<protein>
    <submittedName>
        <fullName evidence="4">PGF-CTERM sorting domain-containing protein</fullName>
    </submittedName>
</protein>
<keyword evidence="5" id="KW-1185">Reference proteome</keyword>
<feature type="transmembrane region" description="Helical" evidence="3">
    <location>
        <begin position="710"/>
        <end position="728"/>
    </location>
</feature>
<reference evidence="4 5" key="1">
    <citation type="submission" date="2020-07" db="EMBL/GenBank/DDBJ databases">
        <title>Halosimplex litoreum sp. nov. and Halosimplex rubrum sp. nov., isolated from different salt environments.</title>
        <authorList>
            <person name="Cui H."/>
        </authorList>
    </citation>
    <scope>NUCLEOTIDE SEQUENCE [LARGE SCALE GENOMIC DNA]</scope>
    <source>
        <strain evidence="4 5">R2</strain>
    </source>
</reference>
<dbReference type="InterPro" id="IPR026371">
    <property type="entry name" value="PGF_CTERM"/>
</dbReference>
<sequence length="732" mass="76356">MARAGGRRVVAAVVAVLLLTSAVTGGGLAAASSTENAAASSTENGSVSEPRLESESRQFAADTAPSTDLGQPAERVSKSVTASGGSAAAVGTDAVFERAPANVTAVQELRLTPEEPGEITVVQRYRVPDRVSSLKPELPEAVTVTGTTGFSPGNGTVYEWDGNTSNPSVTFAMEVNETVELSGPEGAQGRYLFVDAGEWALVRHPAVPTSWSWSGAAPVGITRATRTAGEGYVGEWMAYLGAVATRERTAHGQRFELVVPEQATLTESPDAIFDSLAAAGDRMRVGDRDPVVNVFAAPTTTVRWGVRGLQYGDRDMWVRDAEPLATAENTWLHEYVHTRQGYEAASSARWTNEAFATYYAALLALEQDRVDFAAFREALRPGTVRPQSDAVLTEPRSWVDAANYLKGSLVAGDTDLRIRLATDGTRSLQAVFSAMNAHSGPVDARAVFESVGTVAGPEVRRAAVTYAGTERTPDLWSAATHAEAFGSTPALVEVGIATEPGALSVSGPYRNVTRSGSELTLYTGETLTMTGAVTNAGGSAGGYEARFVVDGAVEASESGTVAPGERVTYRFDRTFDEPGDYTLAVGGDRVTVEVYEPPRATVTGLSANRTDLSGPGAVAFTATVSNTHGVPARANVTLRGPDGPIIDRRVALDAGENRSLSGVVRLDRGEYEFTLGSADPLVVTVGDVGDDGDAGDGAGGDGGTSGFGPGFGPLTGLVGLLGALALLARRWE</sequence>
<dbReference type="EMBL" id="CP058909">
    <property type="protein sequence ID" value="QLH82679.1"/>
    <property type="molecule type" value="Genomic_DNA"/>
</dbReference>
<evidence type="ECO:0000256" key="1">
    <source>
        <dbReference type="ARBA" id="ARBA00022729"/>
    </source>
</evidence>
<name>A0A7D5PFF2_9EURY</name>
<dbReference type="GeneID" id="56083737"/>
<evidence type="ECO:0000313" key="5">
    <source>
        <dbReference type="Proteomes" id="UP000509346"/>
    </source>
</evidence>
<dbReference type="NCBIfam" id="TIGR04126">
    <property type="entry name" value="PGF_CTERM"/>
    <property type="match status" value="1"/>
</dbReference>
<keyword evidence="1" id="KW-0732">Signal</keyword>
<dbReference type="GO" id="GO:0030115">
    <property type="term" value="C:S-layer"/>
    <property type="evidence" value="ECO:0007669"/>
    <property type="project" value="UniProtKB-SubCell"/>
</dbReference>
<accession>A0A7D5PFF2</accession>
<keyword evidence="3" id="KW-0812">Transmembrane</keyword>
<evidence type="ECO:0000313" key="4">
    <source>
        <dbReference type="EMBL" id="QLH82679.1"/>
    </source>
</evidence>
<feature type="region of interest" description="Disordered" evidence="2">
    <location>
        <begin position="32"/>
        <end position="84"/>
    </location>
</feature>
<dbReference type="RefSeq" id="WP_179917749.1">
    <property type="nucleotide sequence ID" value="NZ_CP058909.1"/>
</dbReference>
<dbReference type="GO" id="GO:0005886">
    <property type="term" value="C:plasma membrane"/>
    <property type="evidence" value="ECO:0007669"/>
    <property type="project" value="UniProtKB-SubCell"/>
</dbReference>